<dbReference type="Proteomes" id="UP000248975">
    <property type="component" value="Unassembled WGS sequence"/>
</dbReference>
<comment type="subcellular location">
    <subcellularLocation>
        <location evidence="1">Cell membrane</location>
        <topology evidence="1">Multi-pass membrane protein</topology>
    </subcellularLocation>
</comment>
<feature type="transmembrane region" description="Helical" evidence="7">
    <location>
        <begin position="141"/>
        <end position="171"/>
    </location>
</feature>
<keyword evidence="4 7" id="KW-0812">Transmembrane</keyword>
<evidence type="ECO:0000256" key="7">
    <source>
        <dbReference type="SAM" id="Phobius"/>
    </source>
</evidence>
<protein>
    <submittedName>
        <fullName evidence="8">Chromate transporter</fullName>
    </submittedName>
</protein>
<name>A0A2W5SJ23_CERSP</name>
<dbReference type="Pfam" id="PF02417">
    <property type="entry name" value="Chromate_transp"/>
    <property type="match status" value="2"/>
</dbReference>
<dbReference type="GO" id="GO:0015109">
    <property type="term" value="F:chromate transmembrane transporter activity"/>
    <property type="evidence" value="ECO:0007669"/>
    <property type="project" value="InterPro"/>
</dbReference>
<organism evidence="8 9">
    <name type="scientific">Cereibacter sphaeroides</name>
    <name type="common">Rhodobacter sphaeroides</name>
    <dbReference type="NCBI Taxonomy" id="1063"/>
    <lineage>
        <taxon>Bacteria</taxon>
        <taxon>Pseudomonadati</taxon>
        <taxon>Pseudomonadota</taxon>
        <taxon>Alphaproteobacteria</taxon>
        <taxon>Rhodobacterales</taxon>
        <taxon>Paracoccaceae</taxon>
        <taxon>Cereibacter</taxon>
    </lineage>
</organism>
<proteinExistence type="inferred from homology"/>
<feature type="transmembrane region" description="Helical" evidence="7">
    <location>
        <begin position="79"/>
        <end position="101"/>
    </location>
</feature>
<accession>A0A2W5SJ23</accession>
<dbReference type="InterPro" id="IPR014047">
    <property type="entry name" value="Chr_Tranpt_l_chain"/>
</dbReference>
<evidence type="ECO:0000256" key="1">
    <source>
        <dbReference type="ARBA" id="ARBA00004651"/>
    </source>
</evidence>
<gene>
    <name evidence="8" type="ORF">DI533_01050</name>
</gene>
<evidence type="ECO:0000256" key="5">
    <source>
        <dbReference type="ARBA" id="ARBA00022989"/>
    </source>
</evidence>
<dbReference type="EMBL" id="QFQS01000001">
    <property type="protein sequence ID" value="PZQ99315.1"/>
    <property type="molecule type" value="Genomic_DNA"/>
</dbReference>
<comment type="similarity">
    <text evidence="2">Belongs to the chromate ion transporter (CHR) (TC 2.A.51) family.</text>
</comment>
<evidence type="ECO:0000313" key="9">
    <source>
        <dbReference type="Proteomes" id="UP000248975"/>
    </source>
</evidence>
<reference evidence="8 9" key="1">
    <citation type="submission" date="2017-08" db="EMBL/GenBank/DDBJ databases">
        <title>Infants hospitalized years apart are colonized by the same room-sourced microbial strains.</title>
        <authorList>
            <person name="Brooks B."/>
            <person name="Olm M.R."/>
            <person name="Firek B.A."/>
            <person name="Baker R."/>
            <person name="Thomas B.C."/>
            <person name="Morowitz M.J."/>
            <person name="Banfield J.F."/>
        </authorList>
    </citation>
    <scope>NUCLEOTIDE SEQUENCE [LARGE SCALE GENOMIC DNA]</scope>
    <source>
        <strain evidence="8">S2_003_000_R2_11</strain>
    </source>
</reference>
<feature type="transmembrane region" description="Helical" evidence="7">
    <location>
        <begin position="224"/>
        <end position="243"/>
    </location>
</feature>
<evidence type="ECO:0000313" key="8">
    <source>
        <dbReference type="EMBL" id="PZQ99315.1"/>
    </source>
</evidence>
<sequence>MTTGLREIARIFLRIGLVSFGGPAAQIALMHRELVERRGWMTEPEYLRALSFCMLLPGPEAMQLATYSGWKRRGTLGGLIAGLLFVQPGAMVVLALSILYVTLGATAVAQALMLGVKAAVASIVLQALIRVARRALRGRSDYLIATLAFLALFLFAIPFPMAIAIAALWGWLSGRGQIIEGDLNAAPQLSATLRTIAVWAAIWLLPLIALWLVEDGILTRIGVYFAQLATLTFGGAYAILGWMTQTVVADFGWLTAGQMIDALGLAETTPGPLILVTEFVGFLAAYREGGIVLGIAGAVVTLWMTFVPSFLFIFAGAPWLEHLTQRPALQSALAAITAAVVGVIANLTIWFAAHVFFAEVPSISIGPVVVIAPVLDSAQPVAVLLAIAAGLLLIWRQWPLPLVLLISALASWAISAA</sequence>
<evidence type="ECO:0000256" key="6">
    <source>
        <dbReference type="ARBA" id="ARBA00023136"/>
    </source>
</evidence>
<feature type="transmembrane region" description="Helical" evidence="7">
    <location>
        <begin position="332"/>
        <end position="357"/>
    </location>
</feature>
<feature type="transmembrane region" description="Helical" evidence="7">
    <location>
        <begin position="107"/>
        <end position="129"/>
    </location>
</feature>
<dbReference type="NCBIfam" id="TIGR00937">
    <property type="entry name" value="2A51"/>
    <property type="match status" value="1"/>
</dbReference>
<feature type="transmembrane region" description="Helical" evidence="7">
    <location>
        <begin position="400"/>
        <end position="416"/>
    </location>
</feature>
<feature type="transmembrane region" description="Helical" evidence="7">
    <location>
        <begin position="291"/>
        <end position="320"/>
    </location>
</feature>
<comment type="caution">
    <text evidence="8">The sequence shown here is derived from an EMBL/GenBank/DDBJ whole genome shotgun (WGS) entry which is preliminary data.</text>
</comment>
<dbReference type="PANTHER" id="PTHR33567:SF3">
    <property type="entry name" value="CHROMATE ION TRANSPORTER (EUROFUNG)"/>
    <property type="match status" value="1"/>
</dbReference>
<evidence type="ECO:0000256" key="4">
    <source>
        <dbReference type="ARBA" id="ARBA00022692"/>
    </source>
</evidence>
<keyword evidence="3" id="KW-1003">Cell membrane</keyword>
<evidence type="ECO:0000256" key="3">
    <source>
        <dbReference type="ARBA" id="ARBA00022475"/>
    </source>
</evidence>
<feature type="transmembrane region" description="Helical" evidence="7">
    <location>
        <begin position="191"/>
        <end position="212"/>
    </location>
</feature>
<dbReference type="PIRSF" id="PIRSF004810">
    <property type="entry name" value="ChrA"/>
    <property type="match status" value="1"/>
</dbReference>
<dbReference type="InterPro" id="IPR003370">
    <property type="entry name" value="Chromate_transpt"/>
</dbReference>
<dbReference type="PANTHER" id="PTHR33567">
    <property type="entry name" value="CHROMATE ION TRANSPORTER (EUROFUNG)"/>
    <property type="match status" value="1"/>
</dbReference>
<dbReference type="GO" id="GO:0005886">
    <property type="term" value="C:plasma membrane"/>
    <property type="evidence" value="ECO:0007669"/>
    <property type="project" value="UniProtKB-SubCell"/>
</dbReference>
<keyword evidence="5 7" id="KW-1133">Transmembrane helix</keyword>
<evidence type="ECO:0000256" key="2">
    <source>
        <dbReference type="ARBA" id="ARBA00005262"/>
    </source>
</evidence>
<dbReference type="AlphaFoldDB" id="A0A2W5SJ23"/>
<keyword evidence="6 7" id="KW-0472">Membrane</keyword>